<keyword evidence="1" id="KW-0863">Zinc-finger</keyword>
<evidence type="ECO:0000256" key="2">
    <source>
        <dbReference type="SAM" id="MobiDB-lite"/>
    </source>
</evidence>
<feature type="compositionally biased region" description="Acidic residues" evidence="2">
    <location>
        <begin position="118"/>
        <end position="130"/>
    </location>
</feature>
<feature type="compositionally biased region" description="Basic residues" evidence="2">
    <location>
        <begin position="361"/>
        <end position="372"/>
    </location>
</feature>
<organism evidence="4 5">
    <name type="scientific">Armillaria ostoyae</name>
    <name type="common">Armillaria root rot fungus</name>
    <dbReference type="NCBI Taxonomy" id="47428"/>
    <lineage>
        <taxon>Eukaryota</taxon>
        <taxon>Fungi</taxon>
        <taxon>Dikarya</taxon>
        <taxon>Basidiomycota</taxon>
        <taxon>Agaricomycotina</taxon>
        <taxon>Agaricomycetes</taxon>
        <taxon>Agaricomycetidae</taxon>
        <taxon>Agaricales</taxon>
        <taxon>Marasmiineae</taxon>
        <taxon>Physalacriaceae</taxon>
        <taxon>Armillaria</taxon>
    </lineage>
</organism>
<protein>
    <recommendedName>
        <fullName evidence="3">C2H2-type domain-containing protein</fullName>
    </recommendedName>
</protein>
<sequence length="372" mass="41095">MAFFPDSSIFRQGVDDMLFNSGASSVHTESTSSSPFTDVDQYFSPTGEISFSPPSIVDSAFIFGDPMFHSDFNPDITNEFSYLNLYSPSFDSVAEPVEPVDACVSYSASPSLPHVEGTDEDAEFDLDPEYDSNSGGNGDCMEYDPETANASTATQASSPSSEYRDWSPSSSSSDPCTVVDSGDDTPNPFAEDSSDTCCSDNDESDYDEPAAGSRKRARTSKTDSTSKSPKSKRGKKANFQESSERWPFHDLPVKVRCIERTCDAVLWSINSAIDHFNETHVFNGSVRCAYSDCNETAGSVGDMRRHFLKMKHQPHRFTCNSCDTTFTRRDAMLRHVRKMNGRCKNRPMRKVPAKRAPAQKAVKKGRARKAKA</sequence>
<dbReference type="OMA" id="RCIERTC"/>
<feature type="region of interest" description="Disordered" evidence="2">
    <location>
        <begin position="107"/>
        <end position="243"/>
    </location>
</feature>
<dbReference type="Proteomes" id="UP000219338">
    <property type="component" value="Unassembled WGS sequence"/>
</dbReference>
<dbReference type="SMART" id="SM00355">
    <property type="entry name" value="ZnF_C2H2"/>
    <property type="match status" value="3"/>
</dbReference>
<feature type="region of interest" description="Disordered" evidence="2">
    <location>
        <begin position="350"/>
        <end position="372"/>
    </location>
</feature>
<keyword evidence="1" id="KW-0479">Metal-binding</keyword>
<dbReference type="EMBL" id="FUEG01000002">
    <property type="protein sequence ID" value="SJL00022.1"/>
    <property type="molecule type" value="Genomic_DNA"/>
</dbReference>
<evidence type="ECO:0000313" key="4">
    <source>
        <dbReference type="EMBL" id="SJL00022.1"/>
    </source>
</evidence>
<accession>A0A284QU91</accession>
<evidence type="ECO:0000259" key="3">
    <source>
        <dbReference type="PROSITE" id="PS50157"/>
    </source>
</evidence>
<dbReference type="AlphaFoldDB" id="A0A284QU91"/>
<dbReference type="Gene3D" id="3.30.160.60">
    <property type="entry name" value="Classic Zinc Finger"/>
    <property type="match status" value="1"/>
</dbReference>
<dbReference type="PROSITE" id="PS50157">
    <property type="entry name" value="ZINC_FINGER_C2H2_2"/>
    <property type="match status" value="1"/>
</dbReference>
<dbReference type="InterPro" id="IPR013087">
    <property type="entry name" value="Znf_C2H2_type"/>
</dbReference>
<feature type="domain" description="C2H2-type" evidence="3">
    <location>
        <begin position="317"/>
        <end position="347"/>
    </location>
</feature>
<dbReference type="GO" id="GO:0008270">
    <property type="term" value="F:zinc ion binding"/>
    <property type="evidence" value="ECO:0007669"/>
    <property type="project" value="UniProtKB-KW"/>
</dbReference>
<evidence type="ECO:0000313" key="5">
    <source>
        <dbReference type="Proteomes" id="UP000219338"/>
    </source>
</evidence>
<feature type="compositionally biased region" description="Low complexity" evidence="2">
    <location>
        <begin position="147"/>
        <end position="180"/>
    </location>
</feature>
<dbReference type="OrthoDB" id="3176823at2759"/>
<evidence type="ECO:0000256" key="1">
    <source>
        <dbReference type="PROSITE-ProRule" id="PRU00042"/>
    </source>
</evidence>
<proteinExistence type="predicted"/>
<keyword evidence="1" id="KW-0862">Zinc</keyword>
<dbReference type="InterPro" id="IPR036236">
    <property type="entry name" value="Znf_C2H2_sf"/>
</dbReference>
<dbReference type="SUPFAM" id="SSF57667">
    <property type="entry name" value="beta-beta-alpha zinc fingers"/>
    <property type="match status" value="1"/>
</dbReference>
<keyword evidence="5" id="KW-1185">Reference proteome</keyword>
<reference evidence="5" key="1">
    <citation type="journal article" date="2017" name="Nat. Ecol. Evol.">
        <title>Genome expansion and lineage-specific genetic innovations in the forest pathogenic fungi Armillaria.</title>
        <authorList>
            <person name="Sipos G."/>
            <person name="Prasanna A.N."/>
            <person name="Walter M.C."/>
            <person name="O'Connor E."/>
            <person name="Balint B."/>
            <person name="Krizsan K."/>
            <person name="Kiss B."/>
            <person name="Hess J."/>
            <person name="Varga T."/>
            <person name="Slot J."/>
            <person name="Riley R."/>
            <person name="Boka B."/>
            <person name="Rigling D."/>
            <person name="Barry K."/>
            <person name="Lee J."/>
            <person name="Mihaltcheva S."/>
            <person name="LaButti K."/>
            <person name="Lipzen A."/>
            <person name="Waldron R."/>
            <person name="Moloney N.M."/>
            <person name="Sperisen C."/>
            <person name="Kredics L."/>
            <person name="Vagvoelgyi C."/>
            <person name="Patrignani A."/>
            <person name="Fitzpatrick D."/>
            <person name="Nagy I."/>
            <person name="Doyle S."/>
            <person name="Anderson J.B."/>
            <person name="Grigoriev I.V."/>
            <person name="Gueldener U."/>
            <person name="Muensterkoetter M."/>
            <person name="Nagy L.G."/>
        </authorList>
    </citation>
    <scope>NUCLEOTIDE SEQUENCE [LARGE SCALE GENOMIC DNA]</scope>
    <source>
        <strain evidence="5">C18/9</strain>
    </source>
</reference>
<gene>
    <name evidence="4" type="ORF">ARMOST_03334</name>
</gene>
<name>A0A284QU91_ARMOS</name>